<sequence>MTLSNFEIVSDVTKEYFCVDERPWVVGYSGGKDSSLVIKILLTSLSGLNHPKEVNIFYCDTGVEIPVLRDHIIESLKLIQAEGLSLGINIKTTCIKPPLKDHYFVKVIGRGYPTPTNKFRWCTDKLRINPVQQAIKEIVGEEETIVVLGTRYNESNERDKILKRNETDNKYFFKQTGHKNTILFSPIRDFSTDDVWESLLTKNNITSINASYIADIYRQISGECPIIRLPDSTPCSKGRFGCWTCTVVRQDKATSNLIKNGFRSLEPLLEFRSWILSIRDDTNHRCTVRRNGVRGLGPFRLKSREIILNKLLETEKKSGFTLISEEEIETIYKLWEEDKASPKYQEDPAIFI</sequence>
<dbReference type="PANTHER" id="PTHR43196:SF2">
    <property type="entry name" value="PHOSPHOADENOSINE PHOSPHOSULFATE REDUCTASE"/>
    <property type="match status" value="1"/>
</dbReference>
<accession>A0ABT0PLH1</accession>
<evidence type="ECO:0000259" key="1">
    <source>
        <dbReference type="Pfam" id="PF01507"/>
    </source>
</evidence>
<name>A0ABT0PLH1_9GAMM</name>
<evidence type="ECO:0000313" key="2">
    <source>
        <dbReference type="EMBL" id="MCL6272240.1"/>
    </source>
</evidence>
<organism evidence="2 3">
    <name type="scientific">Parendozoicomonas callyspongiae</name>
    <dbReference type="NCBI Taxonomy" id="2942213"/>
    <lineage>
        <taxon>Bacteria</taxon>
        <taxon>Pseudomonadati</taxon>
        <taxon>Pseudomonadota</taxon>
        <taxon>Gammaproteobacteria</taxon>
        <taxon>Oceanospirillales</taxon>
        <taxon>Endozoicomonadaceae</taxon>
        <taxon>Parendozoicomonas</taxon>
    </lineage>
</organism>
<dbReference type="Gene3D" id="3.40.50.620">
    <property type="entry name" value="HUPs"/>
    <property type="match status" value="1"/>
</dbReference>
<dbReference type="InterPro" id="IPR002500">
    <property type="entry name" value="PAPS_reduct_dom"/>
</dbReference>
<feature type="domain" description="Phosphoadenosine phosphosulphate reductase" evidence="1">
    <location>
        <begin position="25"/>
        <end position="205"/>
    </location>
</feature>
<dbReference type="EMBL" id="JAMFLX010000063">
    <property type="protein sequence ID" value="MCL6272240.1"/>
    <property type="molecule type" value="Genomic_DNA"/>
</dbReference>
<keyword evidence="3" id="KW-1185">Reference proteome</keyword>
<dbReference type="InterPro" id="IPR050128">
    <property type="entry name" value="Sulfate_adenylyltrnsfr_sub2"/>
</dbReference>
<protein>
    <submittedName>
        <fullName evidence="2">Phosphoadenosine phosphosulfate reductase family protein</fullName>
    </submittedName>
</protein>
<dbReference type="SUPFAM" id="SSF52402">
    <property type="entry name" value="Adenine nucleotide alpha hydrolases-like"/>
    <property type="match status" value="1"/>
</dbReference>
<reference evidence="2 3" key="1">
    <citation type="submission" date="2022-05" db="EMBL/GenBank/DDBJ databases">
        <authorList>
            <person name="Park J.-S."/>
        </authorList>
    </citation>
    <scope>NUCLEOTIDE SEQUENCE [LARGE SCALE GENOMIC DNA]</scope>
    <source>
        <strain evidence="2 3">2012CJ34-2</strain>
    </source>
</reference>
<comment type="caution">
    <text evidence="2">The sequence shown here is derived from an EMBL/GenBank/DDBJ whole genome shotgun (WGS) entry which is preliminary data.</text>
</comment>
<proteinExistence type="predicted"/>
<dbReference type="InterPro" id="IPR014729">
    <property type="entry name" value="Rossmann-like_a/b/a_fold"/>
</dbReference>
<dbReference type="Pfam" id="PF01507">
    <property type="entry name" value="PAPS_reduct"/>
    <property type="match status" value="1"/>
</dbReference>
<dbReference type="RefSeq" id="WP_249701928.1">
    <property type="nucleotide sequence ID" value="NZ_JAMFLX010000063.1"/>
</dbReference>
<dbReference type="PANTHER" id="PTHR43196">
    <property type="entry name" value="SULFATE ADENYLYLTRANSFERASE SUBUNIT 2"/>
    <property type="match status" value="1"/>
</dbReference>
<dbReference type="Proteomes" id="UP001203338">
    <property type="component" value="Unassembled WGS sequence"/>
</dbReference>
<evidence type="ECO:0000313" key="3">
    <source>
        <dbReference type="Proteomes" id="UP001203338"/>
    </source>
</evidence>
<gene>
    <name evidence="2" type="ORF">M3P05_20165</name>
</gene>